<organism evidence="1 2">
    <name type="scientific">Hartmannibacter diazotrophicus</name>
    <dbReference type="NCBI Taxonomy" id="1482074"/>
    <lineage>
        <taxon>Bacteria</taxon>
        <taxon>Pseudomonadati</taxon>
        <taxon>Pseudomonadota</taxon>
        <taxon>Alphaproteobacteria</taxon>
        <taxon>Hyphomicrobiales</taxon>
        <taxon>Pleomorphomonadaceae</taxon>
        <taxon>Hartmannibacter</taxon>
    </lineage>
</organism>
<dbReference type="Proteomes" id="UP000223606">
    <property type="component" value="Chromosome 1"/>
</dbReference>
<gene>
    <name evidence="1" type="ORF">HDIA_3301</name>
</gene>
<evidence type="ECO:0000313" key="1">
    <source>
        <dbReference type="EMBL" id="SON56842.1"/>
    </source>
</evidence>
<proteinExistence type="predicted"/>
<name>A0A2C9D944_9HYPH</name>
<evidence type="ECO:0000313" key="2">
    <source>
        <dbReference type="Proteomes" id="UP000223606"/>
    </source>
</evidence>
<dbReference type="KEGG" id="hdi:HDIA_3301"/>
<accession>A0A2C9D944</accession>
<dbReference type="AlphaFoldDB" id="A0A2C9D944"/>
<dbReference type="OrthoDB" id="2618648at2"/>
<dbReference type="RefSeq" id="WP_099557173.1">
    <property type="nucleotide sequence ID" value="NZ_LT960614.1"/>
</dbReference>
<dbReference type="EMBL" id="LT960614">
    <property type="protein sequence ID" value="SON56842.1"/>
    <property type="molecule type" value="Genomic_DNA"/>
</dbReference>
<keyword evidence="2" id="KW-1185">Reference proteome</keyword>
<protein>
    <submittedName>
        <fullName evidence="1">Uncharacterized protein</fullName>
    </submittedName>
</protein>
<sequence length="184" mass="19663">MSSEKHPSTPLEELSARRSWVGPTLADGILTPDVAVFCQSGLSVVLGTRDPRSGFPVSGRGLGCRIDHEGRVRVMLRRTANEALLKALTEGAGIAVTFTKPTSHRSIQLKAGSARVVPAENEDGVAVEVQRGKFRDELIECGESTEFATIYCTSARHELTAIEFMPEQAFVQTPGPSAGSALKA</sequence>
<reference evidence="2" key="1">
    <citation type="submission" date="2017-09" db="EMBL/GenBank/DDBJ databases">
        <title>Genome sequence of Nannocystis excedens DSM 71.</title>
        <authorList>
            <person name="Blom J."/>
        </authorList>
    </citation>
    <scope>NUCLEOTIDE SEQUENCE [LARGE SCALE GENOMIC DNA]</scope>
    <source>
        <strain evidence="2">type strain: E19</strain>
    </source>
</reference>